<dbReference type="Pfam" id="PF01934">
    <property type="entry name" value="HepT-like"/>
    <property type="match status" value="1"/>
</dbReference>
<keyword evidence="7" id="KW-1185">Reference proteome</keyword>
<dbReference type="InterPro" id="IPR037038">
    <property type="entry name" value="HepT-like_sf"/>
</dbReference>
<dbReference type="AlphaFoldDB" id="F6BAG6"/>
<evidence type="ECO:0008006" key="8">
    <source>
        <dbReference type="Google" id="ProtNLM"/>
    </source>
</evidence>
<dbReference type="OrthoDB" id="105549at2157"/>
<dbReference type="KEGG" id="mig:Metig_1444"/>
<keyword evidence="4" id="KW-0378">Hydrolase</keyword>
<reference evidence="6 7" key="1">
    <citation type="submission" date="2011-05" db="EMBL/GenBank/DDBJ databases">
        <title>Complete sequence of Methanotorris igneus Kol 5.</title>
        <authorList>
            <consortium name="US DOE Joint Genome Institute"/>
            <person name="Lucas S."/>
            <person name="Han J."/>
            <person name="Lapidus A."/>
            <person name="Cheng J.-F."/>
            <person name="Goodwin L."/>
            <person name="Pitluck S."/>
            <person name="Peters L."/>
            <person name="Mikhailova N."/>
            <person name="Chertkov O."/>
            <person name="Han C."/>
            <person name="Tapia R."/>
            <person name="Land M."/>
            <person name="Hauser L."/>
            <person name="Kyrpides N."/>
            <person name="Ivanova N."/>
            <person name="Pagani I."/>
            <person name="Sieprawska-Lupa M."/>
            <person name="Whitman W."/>
            <person name="Woyke T."/>
        </authorList>
    </citation>
    <scope>NUCLEOTIDE SEQUENCE [LARGE SCALE GENOMIC DNA]</scope>
    <source>
        <strain evidence="7">DSM 5666 / JCM 11834 / Kol 5</strain>
    </source>
</reference>
<dbReference type="GO" id="GO:0004540">
    <property type="term" value="F:RNA nuclease activity"/>
    <property type="evidence" value="ECO:0007669"/>
    <property type="project" value="InterPro"/>
</dbReference>
<dbReference type="GO" id="GO:0110001">
    <property type="term" value="C:toxin-antitoxin complex"/>
    <property type="evidence" value="ECO:0007669"/>
    <property type="project" value="InterPro"/>
</dbReference>
<comment type="similarity">
    <text evidence="5">Belongs to the HepT RNase toxin family.</text>
</comment>
<dbReference type="STRING" id="880724.Metig_1444"/>
<dbReference type="Proteomes" id="UP000009227">
    <property type="component" value="Chromosome"/>
</dbReference>
<evidence type="ECO:0000313" key="7">
    <source>
        <dbReference type="Proteomes" id="UP000009227"/>
    </source>
</evidence>
<keyword evidence="2" id="KW-1277">Toxin-antitoxin system</keyword>
<evidence type="ECO:0000256" key="1">
    <source>
        <dbReference type="ARBA" id="ARBA00022553"/>
    </source>
</evidence>
<organism evidence="7">
    <name type="scientific">Methanotorris igneus (strain DSM 5666 / JCM 11834 / Kol 5)</name>
    <dbReference type="NCBI Taxonomy" id="880724"/>
    <lineage>
        <taxon>Archaea</taxon>
        <taxon>Methanobacteriati</taxon>
        <taxon>Methanobacteriota</taxon>
        <taxon>Methanomada group</taxon>
        <taxon>Methanococci</taxon>
        <taxon>Methanococcales</taxon>
        <taxon>Methanocaldococcaceae</taxon>
        <taxon>Methanotorris</taxon>
    </lineage>
</organism>
<evidence type="ECO:0000256" key="2">
    <source>
        <dbReference type="ARBA" id="ARBA00022649"/>
    </source>
</evidence>
<sequence length="133" mass="15943">MERKKRYLEKLEKFEEEYYFIKEHKIEDEVTKRALLYSLQVCVDVAMDVVAMLVKDVGLNVEDDYTNIEKLLEHNIIAKEEATLLKQYNGLRNAIVHKYDKLNLEVVKEGLKRIDELYEIIIKLIEFYEKVEQ</sequence>
<protein>
    <recommendedName>
        <fullName evidence="8">DUF86 domain-containing protein</fullName>
    </recommendedName>
</protein>
<dbReference type="NCBIfam" id="NF047751">
    <property type="entry name" value="HepT_toxin"/>
    <property type="match status" value="1"/>
</dbReference>
<dbReference type="PANTHER" id="PTHR33397:SF5">
    <property type="entry name" value="RNASE YUTE-RELATED"/>
    <property type="match status" value="1"/>
</dbReference>
<evidence type="ECO:0000256" key="4">
    <source>
        <dbReference type="ARBA" id="ARBA00022801"/>
    </source>
</evidence>
<dbReference type="HOGENOM" id="CLU_152343_0_0_2"/>
<gene>
    <name evidence="6" type="ordered locus">Metig_1444</name>
</gene>
<dbReference type="GeneID" id="10644317"/>
<dbReference type="InterPro" id="IPR052379">
    <property type="entry name" value="Type_VII_TA_RNase"/>
</dbReference>
<proteinExistence type="inferred from homology"/>
<evidence type="ECO:0000313" key="6">
    <source>
        <dbReference type="EMBL" id="AEF96979.1"/>
    </source>
</evidence>
<keyword evidence="3" id="KW-0540">Nuclease</keyword>
<evidence type="ECO:0000256" key="5">
    <source>
        <dbReference type="ARBA" id="ARBA00024207"/>
    </source>
</evidence>
<keyword evidence="1" id="KW-0597">Phosphoprotein</keyword>
<dbReference type="SUPFAM" id="SSF81593">
    <property type="entry name" value="Nucleotidyltransferase substrate binding subunit/domain"/>
    <property type="match status" value="1"/>
</dbReference>
<dbReference type="PANTHER" id="PTHR33397">
    <property type="entry name" value="UPF0331 PROTEIN YUTE"/>
    <property type="match status" value="1"/>
</dbReference>
<dbReference type="Gene3D" id="1.20.120.580">
    <property type="entry name" value="bsu32300-like"/>
    <property type="match status" value="1"/>
</dbReference>
<evidence type="ECO:0000256" key="3">
    <source>
        <dbReference type="ARBA" id="ARBA00022722"/>
    </source>
</evidence>
<dbReference type="InterPro" id="IPR008201">
    <property type="entry name" value="HepT-like"/>
</dbReference>
<dbReference type="EMBL" id="CP002737">
    <property type="protein sequence ID" value="AEF96979.1"/>
    <property type="molecule type" value="Genomic_DNA"/>
</dbReference>
<dbReference type="GO" id="GO:0016787">
    <property type="term" value="F:hydrolase activity"/>
    <property type="evidence" value="ECO:0007669"/>
    <property type="project" value="UniProtKB-KW"/>
</dbReference>
<accession>F6BAG6</accession>
<dbReference type="RefSeq" id="WP_013799575.1">
    <property type="nucleotide sequence ID" value="NC_015562.1"/>
</dbReference>
<name>F6BAG6_METIK</name>